<dbReference type="EMBL" id="CAADFA010000602">
    <property type="protein sequence ID" value="VFJ71567.1"/>
    <property type="molecule type" value="Genomic_DNA"/>
</dbReference>
<dbReference type="SUPFAM" id="SSF53474">
    <property type="entry name" value="alpha/beta-Hydrolases"/>
    <property type="match status" value="1"/>
</dbReference>
<dbReference type="EMBL" id="CAADEZ010000665">
    <property type="protein sequence ID" value="VFJ72771.1"/>
    <property type="molecule type" value="Genomic_DNA"/>
</dbReference>
<feature type="chain" id="PRO_5036113404" evidence="2">
    <location>
        <begin position="25"/>
        <end position="523"/>
    </location>
</feature>
<dbReference type="AlphaFoldDB" id="A0A450TUV7"/>
<dbReference type="Pfam" id="PF10142">
    <property type="entry name" value="PhoPQ_related"/>
    <property type="match status" value="1"/>
</dbReference>
<dbReference type="PANTHER" id="PTHR31497">
    <property type="entry name" value="AUTOCRINE PROLIFERATION REPRESSOR PROTEIN A"/>
    <property type="match status" value="1"/>
</dbReference>
<feature type="region of interest" description="Disordered" evidence="1">
    <location>
        <begin position="137"/>
        <end position="180"/>
    </location>
</feature>
<dbReference type="Gene3D" id="3.40.50.1820">
    <property type="entry name" value="alpha/beta hydrolase"/>
    <property type="match status" value="1"/>
</dbReference>
<evidence type="ECO:0000256" key="1">
    <source>
        <dbReference type="SAM" id="MobiDB-lite"/>
    </source>
</evidence>
<name>A0A450TUV7_9GAMM</name>
<feature type="signal peptide" evidence="2">
    <location>
        <begin position="1"/>
        <end position="24"/>
    </location>
</feature>
<reference evidence="4" key="1">
    <citation type="submission" date="2019-02" db="EMBL/GenBank/DDBJ databases">
        <authorList>
            <person name="Gruber-Vodicka R. H."/>
            <person name="Seah K. B. B."/>
        </authorList>
    </citation>
    <scope>NUCLEOTIDE SEQUENCE</scope>
    <source>
        <strain evidence="4">BECK_BZ163</strain>
        <strain evidence="5">BECK_BZ164</strain>
        <strain evidence="3">BECK_BZ165</strain>
    </source>
</reference>
<evidence type="ECO:0000256" key="2">
    <source>
        <dbReference type="SAM" id="SignalP"/>
    </source>
</evidence>
<keyword evidence="2" id="KW-0732">Signal</keyword>
<organism evidence="4">
    <name type="scientific">Candidatus Kentrum sp. FM</name>
    <dbReference type="NCBI Taxonomy" id="2126340"/>
    <lineage>
        <taxon>Bacteria</taxon>
        <taxon>Pseudomonadati</taxon>
        <taxon>Pseudomonadota</taxon>
        <taxon>Gammaproteobacteria</taxon>
        <taxon>Candidatus Kentrum</taxon>
    </lineage>
</organism>
<dbReference type="EMBL" id="CAADFL010000611">
    <property type="protein sequence ID" value="VFK19320.1"/>
    <property type="molecule type" value="Genomic_DNA"/>
</dbReference>
<gene>
    <name evidence="4" type="ORF">BECKFM1743A_GA0114220_106652</name>
    <name evidence="5" type="ORF">BECKFM1743B_GA0114221_106112</name>
    <name evidence="3" type="ORF">BECKFM1743C_GA0114222_106022</name>
</gene>
<dbReference type="InterPro" id="IPR029058">
    <property type="entry name" value="AB_hydrolase_fold"/>
</dbReference>
<evidence type="ECO:0000313" key="3">
    <source>
        <dbReference type="EMBL" id="VFJ71567.1"/>
    </source>
</evidence>
<dbReference type="InterPro" id="IPR009199">
    <property type="entry name" value="PhoPQ-act_pathogen-rel_PqaA"/>
</dbReference>
<feature type="compositionally biased region" description="Basic and acidic residues" evidence="1">
    <location>
        <begin position="149"/>
        <end position="164"/>
    </location>
</feature>
<proteinExistence type="predicted"/>
<evidence type="ECO:0000313" key="5">
    <source>
        <dbReference type="EMBL" id="VFK19320.1"/>
    </source>
</evidence>
<protein>
    <submittedName>
        <fullName evidence="4">PhoPQ-activated pathogenicity-related protein</fullName>
    </submittedName>
</protein>
<accession>A0A450TUV7</accession>
<evidence type="ECO:0000313" key="4">
    <source>
        <dbReference type="EMBL" id="VFJ72771.1"/>
    </source>
</evidence>
<sequence>MTFVINSIIHLLLACLVLCAVGHAAEQAAIGPRTPCATNMPLDDPHQLLDPSPEDNRIARACPALAEYVAKPDASYCWVKRREGRLGTGTYAELTLTSQTWRGIVWKHRLFVIRPSTVRPDSKHGLLYIGGGEWDDGDESVPQVTTTSLDDRRQPSEKPTEQNRRNSACAALPSAEDEPPPGEVRWLADMAERLGTPVVVLRNVPRQPMFGGRYEDQLISLTFDEYLATGDPEWPLLLPMVKSAVRAMDAAGQYAEQRWQLPIETYTVTGKSKRGWTTWLLGAVDARATAIAPMVIDVLNMARQMEHQRRTWGDFSYKIGDYTERGLQGRMATPGGRTLLSIVDPYHYRHRLKQPKLIVIGTNDHYWPLDALNLYWDDLAGDKYLLYVPNNRHDLADLPRVAGAIGVLHRHAATGRPMPELSWRFTLGDDHLSLHVHADPPAHETRAWIATSPTRDFREAHWTAFPMARDTNRRHRYELAIPSTGFAALFGEFAYRTEPLPYSLSTNVRIVSRATSEDGPHEE</sequence>
<dbReference type="PANTHER" id="PTHR31497:SF0">
    <property type="entry name" value="AUTOCRINE PROLIFERATION REPRESSOR PROTEIN A"/>
    <property type="match status" value="1"/>
</dbReference>